<organism evidence="1 2">
    <name type="scientific">Virgisporangium aliadipatigenens</name>
    <dbReference type="NCBI Taxonomy" id="741659"/>
    <lineage>
        <taxon>Bacteria</taxon>
        <taxon>Bacillati</taxon>
        <taxon>Actinomycetota</taxon>
        <taxon>Actinomycetes</taxon>
        <taxon>Micromonosporales</taxon>
        <taxon>Micromonosporaceae</taxon>
        <taxon>Virgisporangium</taxon>
    </lineage>
</organism>
<keyword evidence="2" id="KW-1185">Reference proteome</keyword>
<dbReference type="Pfam" id="PF13279">
    <property type="entry name" value="4HBT_2"/>
    <property type="match status" value="1"/>
</dbReference>
<sequence length="140" mass="15789">MAEPASIAFERRLEWSETDPMGRWHYSAVFKFVEAAETALHMRLGIAQETFPRLPRAQLAVDFLAPLHFAEVARIRLSVEEIGRSSLRYAFTVCQGETELARGGMTVVYVDPVTERSAPWPDHLREVLTSAGPVEPVHVR</sequence>
<dbReference type="InterPro" id="IPR029069">
    <property type="entry name" value="HotDog_dom_sf"/>
</dbReference>
<dbReference type="Gene3D" id="3.10.129.10">
    <property type="entry name" value="Hotdog Thioesterase"/>
    <property type="match status" value="1"/>
</dbReference>
<protein>
    <recommendedName>
        <fullName evidence="3">Acyl-CoA thioesterase</fullName>
    </recommendedName>
</protein>
<accession>A0A8J4DUV8</accession>
<dbReference type="Proteomes" id="UP000619260">
    <property type="component" value="Unassembled WGS sequence"/>
</dbReference>
<comment type="caution">
    <text evidence="1">The sequence shown here is derived from an EMBL/GenBank/DDBJ whole genome shotgun (WGS) entry which is preliminary data.</text>
</comment>
<dbReference type="EMBL" id="BOPF01000045">
    <property type="protein sequence ID" value="GIJ51204.1"/>
    <property type="molecule type" value="Genomic_DNA"/>
</dbReference>
<evidence type="ECO:0000313" key="2">
    <source>
        <dbReference type="Proteomes" id="UP000619260"/>
    </source>
</evidence>
<dbReference type="RefSeq" id="WP_203904616.1">
    <property type="nucleotide sequence ID" value="NZ_BOPF01000045.1"/>
</dbReference>
<reference evidence="1" key="1">
    <citation type="submission" date="2021-01" db="EMBL/GenBank/DDBJ databases">
        <title>Whole genome shotgun sequence of Virgisporangium aliadipatigenens NBRC 105644.</title>
        <authorList>
            <person name="Komaki H."/>
            <person name="Tamura T."/>
        </authorList>
    </citation>
    <scope>NUCLEOTIDE SEQUENCE</scope>
    <source>
        <strain evidence="1">NBRC 105644</strain>
    </source>
</reference>
<name>A0A8J4DUV8_9ACTN</name>
<dbReference type="CDD" id="cd00586">
    <property type="entry name" value="4HBT"/>
    <property type="match status" value="1"/>
</dbReference>
<dbReference type="SUPFAM" id="SSF54637">
    <property type="entry name" value="Thioesterase/thiol ester dehydrase-isomerase"/>
    <property type="match status" value="1"/>
</dbReference>
<gene>
    <name evidence="1" type="ORF">Val02_80900</name>
</gene>
<evidence type="ECO:0008006" key="3">
    <source>
        <dbReference type="Google" id="ProtNLM"/>
    </source>
</evidence>
<proteinExistence type="predicted"/>
<evidence type="ECO:0000313" key="1">
    <source>
        <dbReference type="EMBL" id="GIJ51204.1"/>
    </source>
</evidence>
<dbReference type="AlphaFoldDB" id="A0A8J4DUV8"/>